<dbReference type="EMBL" id="CP049887">
    <property type="protein sequence ID" value="QIL49415.1"/>
    <property type="molecule type" value="Genomic_DNA"/>
</dbReference>
<proteinExistence type="predicted"/>
<sequence length="208" mass="23912">MKTTIYFIRHGETVWNQMKKMQGLKNSELTDKGVEQATLLGEKLVTEKVDIICTSPSIRAVKTSELINRSLNVPVMKDDGFQEIDMGDWEGKTYDEISRKYPEEWELFWHEPLKFKGENHGETFKELGERSTNSINEILEVLEGKTVAIVSHRITIKTMVSEILGKPLNELEDVLPNSLTKIVFDEGKQDVEFYSDISHYNNKDEKGV</sequence>
<gene>
    <name evidence="3" type="ORF">G7082_13365</name>
</gene>
<feature type="binding site" evidence="2">
    <location>
        <begin position="9"/>
        <end position="16"/>
    </location>
    <ligand>
        <name>substrate</name>
    </ligand>
</feature>
<dbReference type="Gene3D" id="3.40.50.1240">
    <property type="entry name" value="Phosphoglycerate mutase-like"/>
    <property type="match status" value="1"/>
</dbReference>
<dbReference type="PIRSF" id="PIRSF000709">
    <property type="entry name" value="6PFK_2-Ptase"/>
    <property type="match status" value="1"/>
</dbReference>
<dbReference type="Proteomes" id="UP000501747">
    <property type="component" value="Chromosome"/>
</dbReference>
<feature type="active site" description="Tele-phosphohistidine intermediate" evidence="1">
    <location>
        <position position="10"/>
    </location>
</feature>
<dbReference type="CDD" id="cd07067">
    <property type="entry name" value="HP_PGM_like"/>
    <property type="match status" value="1"/>
</dbReference>
<dbReference type="InterPro" id="IPR050275">
    <property type="entry name" value="PGM_Phosphatase"/>
</dbReference>
<dbReference type="InterPro" id="IPR029033">
    <property type="entry name" value="His_PPase_superfam"/>
</dbReference>
<dbReference type="SUPFAM" id="SSF53254">
    <property type="entry name" value="Phosphoglycerate mutase-like"/>
    <property type="match status" value="1"/>
</dbReference>
<protein>
    <submittedName>
        <fullName evidence="3">Histidine phosphatase family protein</fullName>
    </submittedName>
</protein>
<name>A0A6G8AWT9_9ENTE</name>
<evidence type="ECO:0000313" key="4">
    <source>
        <dbReference type="Proteomes" id="UP000501747"/>
    </source>
</evidence>
<dbReference type="InterPro" id="IPR013078">
    <property type="entry name" value="His_Pase_superF_clade-1"/>
</dbReference>
<dbReference type="GO" id="GO:0005737">
    <property type="term" value="C:cytoplasm"/>
    <property type="evidence" value="ECO:0007669"/>
    <property type="project" value="TreeGrafter"/>
</dbReference>
<dbReference type="KEGG" id="vhy:G7082_13365"/>
<reference evidence="3 4" key="1">
    <citation type="submission" date="2020-03" db="EMBL/GenBank/DDBJ databases">
        <title>Vagococcus sp. nov., isolated from beetles.</title>
        <authorList>
            <person name="Hyun D.-W."/>
            <person name="Bae J.-W."/>
        </authorList>
    </citation>
    <scope>NUCLEOTIDE SEQUENCE [LARGE SCALE GENOMIC DNA]</scope>
    <source>
        <strain evidence="3 4">HDW17B</strain>
    </source>
</reference>
<dbReference type="SMART" id="SM00855">
    <property type="entry name" value="PGAM"/>
    <property type="match status" value="1"/>
</dbReference>
<dbReference type="GO" id="GO:0016791">
    <property type="term" value="F:phosphatase activity"/>
    <property type="evidence" value="ECO:0007669"/>
    <property type="project" value="TreeGrafter"/>
</dbReference>
<evidence type="ECO:0000313" key="3">
    <source>
        <dbReference type="EMBL" id="QIL49415.1"/>
    </source>
</evidence>
<feature type="active site" description="Proton donor/acceptor" evidence="1">
    <location>
        <position position="83"/>
    </location>
</feature>
<dbReference type="RefSeq" id="WP_166035691.1">
    <property type="nucleotide sequence ID" value="NZ_CP049887.1"/>
</dbReference>
<dbReference type="PANTHER" id="PTHR48100">
    <property type="entry name" value="BROAD-SPECIFICITY PHOSPHATASE YOR283W-RELATED"/>
    <property type="match status" value="1"/>
</dbReference>
<dbReference type="Pfam" id="PF00300">
    <property type="entry name" value="His_Phos_1"/>
    <property type="match status" value="1"/>
</dbReference>
<dbReference type="PANTHER" id="PTHR48100:SF1">
    <property type="entry name" value="HISTIDINE PHOSPHATASE FAMILY PROTEIN-RELATED"/>
    <property type="match status" value="1"/>
</dbReference>
<feature type="binding site" evidence="2">
    <location>
        <position position="59"/>
    </location>
    <ligand>
        <name>substrate</name>
    </ligand>
</feature>
<evidence type="ECO:0000256" key="1">
    <source>
        <dbReference type="PIRSR" id="PIRSR613078-1"/>
    </source>
</evidence>
<evidence type="ECO:0000256" key="2">
    <source>
        <dbReference type="PIRSR" id="PIRSR613078-2"/>
    </source>
</evidence>
<organism evidence="3 4">
    <name type="scientific">Vagococcus hydrophili</name>
    <dbReference type="NCBI Taxonomy" id="2714947"/>
    <lineage>
        <taxon>Bacteria</taxon>
        <taxon>Bacillati</taxon>
        <taxon>Bacillota</taxon>
        <taxon>Bacilli</taxon>
        <taxon>Lactobacillales</taxon>
        <taxon>Enterococcaceae</taxon>
        <taxon>Vagococcus</taxon>
    </lineage>
</organism>
<dbReference type="AlphaFoldDB" id="A0A6G8AWT9"/>
<accession>A0A6G8AWT9</accession>
<keyword evidence="4" id="KW-1185">Reference proteome</keyword>